<keyword evidence="3" id="KW-1185">Reference proteome</keyword>
<proteinExistence type="predicted"/>
<evidence type="ECO:0000313" key="3">
    <source>
        <dbReference type="Proteomes" id="UP000799438"/>
    </source>
</evidence>
<dbReference type="AlphaFoldDB" id="A0A6A6AX91"/>
<feature type="region of interest" description="Disordered" evidence="1">
    <location>
        <begin position="34"/>
        <end position="126"/>
    </location>
</feature>
<dbReference type="GeneID" id="54301122"/>
<dbReference type="RefSeq" id="XP_033392300.1">
    <property type="nucleotide sequence ID" value="XM_033543625.1"/>
</dbReference>
<gene>
    <name evidence="2" type="ORF">K452DRAFT_313082</name>
</gene>
<feature type="compositionally biased region" description="Polar residues" evidence="1">
    <location>
        <begin position="42"/>
        <end position="53"/>
    </location>
</feature>
<name>A0A6A6AX91_9PEZI</name>
<reference evidence="2" key="1">
    <citation type="journal article" date="2020" name="Stud. Mycol.">
        <title>101 Dothideomycetes genomes: a test case for predicting lifestyles and emergence of pathogens.</title>
        <authorList>
            <person name="Haridas S."/>
            <person name="Albert R."/>
            <person name="Binder M."/>
            <person name="Bloem J."/>
            <person name="Labutti K."/>
            <person name="Salamov A."/>
            <person name="Andreopoulos B."/>
            <person name="Baker S."/>
            <person name="Barry K."/>
            <person name="Bills G."/>
            <person name="Bluhm B."/>
            <person name="Cannon C."/>
            <person name="Castanera R."/>
            <person name="Culley D."/>
            <person name="Daum C."/>
            <person name="Ezra D."/>
            <person name="Gonzalez J."/>
            <person name="Henrissat B."/>
            <person name="Kuo A."/>
            <person name="Liang C."/>
            <person name="Lipzen A."/>
            <person name="Lutzoni F."/>
            <person name="Magnuson J."/>
            <person name="Mondo S."/>
            <person name="Nolan M."/>
            <person name="Ohm R."/>
            <person name="Pangilinan J."/>
            <person name="Park H.-J."/>
            <person name="Ramirez L."/>
            <person name="Alfaro M."/>
            <person name="Sun H."/>
            <person name="Tritt A."/>
            <person name="Yoshinaga Y."/>
            <person name="Zwiers L.-H."/>
            <person name="Turgeon B."/>
            <person name="Goodwin S."/>
            <person name="Spatafora J."/>
            <person name="Crous P."/>
            <person name="Grigoriev I."/>
        </authorList>
    </citation>
    <scope>NUCLEOTIDE SEQUENCE</scope>
    <source>
        <strain evidence="2">CBS 121167</strain>
    </source>
</reference>
<accession>A0A6A6AX91</accession>
<sequence length="160" mass="17107">MTTAAEAAAAAAATATTAAEKKSPIQTGRQACFVGALGGNKRPSNGRNTVQEANDTRARTHAKQASKQQTQTQTESQTQDPNYTTPSPFALFTRLLPIHPSVPSDHPSTHPYPYPYAPSPGKDTKEILPKKSSRIAEKKSLSPSHRRVAIAVVESKMSLS</sequence>
<organism evidence="2 3">
    <name type="scientific">Aplosporella prunicola CBS 121167</name>
    <dbReference type="NCBI Taxonomy" id="1176127"/>
    <lineage>
        <taxon>Eukaryota</taxon>
        <taxon>Fungi</taxon>
        <taxon>Dikarya</taxon>
        <taxon>Ascomycota</taxon>
        <taxon>Pezizomycotina</taxon>
        <taxon>Dothideomycetes</taxon>
        <taxon>Dothideomycetes incertae sedis</taxon>
        <taxon>Botryosphaeriales</taxon>
        <taxon>Aplosporellaceae</taxon>
        <taxon>Aplosporella</taxon>
    </lineage>
</organism>
<evidence type="ECO:0000256" key="1">
    <source>
        <dbReference type="SAM" id="MobiDB-lite"/>
    </source>
</evidence>
<dbReference type="EMBL" id="ML995517">
    <property type="protein sequence ID" value="KAF2136582.1"/>
    <property type="molecule type" value="Genomic_DNA"/>
</dbReference>
<dbReference type="Proteomes" id="UP000799438">
    <property type="component" value="Unassembled WGS sequence"/>
</dbReference>
<evidence type="ECO:0000313" key="2">
    <source>
        <dbReference type="EMBL" id="KAF2136582.1"/>
    </source>
</evidence>
<feature type="compositionally biased region" description="Low complexity" evidence="1">
    <location>
        <begin position="65"/>
        <end position="79"/>
    </location>
</feature>
<protein>
    <submittedName>
        <fullName evidence="2">Uncharacterized protein</fullName>
    </submittedName>
</protein>